<dbReference type="AlphaFoldDB" id="A0A4Q1VUN1"/>
<proteinExistence type="predicted"/>
<keyword evidence="2" id="KW-1185">Reference proteome</keyword>
<evidence type="ECO:0000313" key="1">
    <source>
        <dbReference type="EMBL" id="RXT54137.1"/>
    </source>
</evidence>
<dbReference type="EMBL" id="MZXW01000004">
    <property type="protein sequence ID" value="RXT54137.1"/>
    <property type="molecule type" value="Genomic_DNA"/>
</dbReference>
<accession>A0A4Q1VUN1</accession>
<organism evidence="1 2">
    <name type="scientific">Bradyrhizobium betae</name>
    <dbReference type="NCBI Taxonomy" id="244734"/>
    <lineage>
        <taxon>Bacteria</taxon>
        <taxon>Pseudomonadati</taxon>
        <taxon>Pseudomonadota</taxon>
        <taxon>Alphaproteobacteria</taxon>
        <taxon>Hyphomicrobiales</taxon>
        <taxon>Nitrobacteraceae</taxon>
        <taxon>Bradyrhizobium</taxon>
    </lineage>
</organism>
<reference evidence="1 2" key="1">
    <citation type="submission" date="2017-03" db="EMBL/GenBank/DDBJ databases">
        <authorList>
            <person name="Safronova V.I."/>
            <person name="Sazanova A.L."/>
            <person name="Chirak E.R."/>
        </authorList>
    </citation>
    <scope>NUCLEOTIDE SEQUENCE [LARGE SCALE GENOMIC DNA]</scope>
    <source>
        <strain evidence="1 2">Opo-243</strain>
    </source>
</reference>
<protein>
    <submittedName>
        <fullName evidence="1">Uncharacterized protein</fullName>
    </submittedName>
</protein>
<comment type="caution">
    <text evidence="1">The sequence shown here is derived from an EMBL/GenBank/DDBJ whole genome shotgun (WGS) entry which is preliminary data.</text>
</comment>
<sequence length="91" mass="10236">MQYQMQYRSGLRRTQAIDVASWCALGHSRVAQRTAPICEIALVRVNATFQGLTQTRHSATDVLLIALSFSRQLMKENRSPHIVTMTAGDYP</sequence>
<dbReference type="Proteomes" id="UP000290819">
    <property type="component" value="Unassembled WGS sequence"/>
</dbReference>
<name>A0A4Q1VUN1_9BRAD</name>
<gene>
    <name evidence="1" type="ORF">B5V03_01380</name>
</gene>
<evidence type="ECO:0000313" key="2">
    <source>
        <dbReference type="Proteomes" id="UP000290819"/>
    </source>
</evidence>